<sequence length="1019" mass="105528">MNPLFATVARGLRARALLSAGSVLLTALAIGSAVLGPVFQEAVTNSYLVTRLNDAPNELTGLTWRYQPEGPTVDVATTVARAERAAAGAADGPFLAPQSLVESGRLPALSGAQVQLLGRDGACDHLEVEGRCPARPGEILMLAGDLERTGLTVGSPIDTGSPGRGGFGKLTVVGSYRVPSSATDYWFQPARFGSIPPFETARQQMPYKPAPFVTPLSTFERVPPAGYSVLVDRRLQVPAGFTVDDLPAVERTAAGLDGDASRVPGGTLTGDSINDIHGIAQEVRGQQATAKASITPAVISLVLVAMALLLRLLMAAADLRLPELALASLRGLPRRRMWALGLSEPLALLALSLPVGAAVGFALSLALVRWWLVPGLPLPLPWTALASALVVAVASLLVAVLAVGLVLRVSLSDQLTGVRRPQRTSRVALVVQLTLVAAAVAVLASKLSADKPGDPDMTDLVLPVLLAVVAGLAATRLVAGAATRWTRARPRARALAGFVAARAISRRQEGTLVILPVTAAIAICVFGAGVYTSASQWRESVAATAAPAGQVWTSPLTIDQTVGLTRRLDPQGRWLMAAGQLDSLGPTYTVVDAPRLGRVAAWQDQWTPGIGADEVARRIGLRATVPTVTGTRLGLTVDNQVRSDDDLYLRLRLDVPSDRTHYLFLGPFRSGTSSLSGPTPYCRQGCQLRGITVGAAAALPAAMQGSLTLSDIVADGEPVPGAIAGAGWTRSPDDQPDGAVGEVSTSGDRLVVGVDSGGGTAIGQITSGDVPARLPVVAGVDSPTTAASGSFTGTSESEFPVRPVLTSGSVPFLGPSGLMIDYGMLTATRTLYDQGQDVYVLARADTPPSVLQGLEDAGVTRSTTLASVKHTLDQGAYALALRLYAVVAVLVLIMALAGLVVSTAVQLPARRRDAASLRVVGVSRRSVMSSVVRELAVVLGGTALAGLAAGTVAQYVVLRTVTLGYVEDIKTPALVAAVDWNRLAVLTLLAAVVFGVVAVASAALTVRGARGATLRENAR</sequence>
<evidence type="ECO:0000313" key="9">
    <source>
        <dbReference type="Proteomes" id="UP000535511"/>
    </source>
</evidence>
<evidence type="ECO:0000313" key="8">
    <source>
        <dbReference type="EMBL" id="NYD40085.1"/>
    </source>
</evidence>
<comment type="caution">
    <text evidence="8">The sequence shown here is derived from an EMBL/GenBank/DDBJ whole genome shotgun (WGS) entry which is preliminary data.</text>
</comment>
<feature type="transmembrane region" description="Helical" evidence="6">
    <location>
        <begin position="294"/>
        <end position="314"/>
    </location>
</feature>
<dbReference type="Pfam" id="PF02687">
    <property type="entry name" value="FtsX"/>
    <property type="match status" value="1"/>
</dbReference>
<feature type="transmembrane region" description="Helical" evidence="6">
    <location>
        <begin position="983"/>
        <end position="1006"/>
    </location>
</feature>
<evidence type="ECO:0000256" key="1">
    <source>
        <dbReference type="ARBA" id="ARBA00004651"/>
    </source>
</evidence>
<dbReference type="GO" id="GO:0005886">
    <property type="term" value="C:plasma membrane"/>
    <property type="evidence" value="ECO:0007669"/>
    <property type="project" value="UniProtKB-SubCell"/>
</dbReference>
<comment type="subcellular location">
    <subcellularLocation>
        <location evidence="1">Cell membrane</location>
        <topology evidence="1">Multi-pass membrane protein</topology>
    </subcellularLocation>
</comment>
<proteinExistence type="predicted"/>
<feature type="transmembrane region" description="Helical" evidence="6">
    <location>
        <begin position="460"/>
        <end position="479"/>
    </location>
</feature>
<dbReference type="InterPro" id="IPR003838">
    <property type="entry name" value="ABC3_permease_C"/>
</dbReference>
<dbReference type="RefSeq" id="WP_179662019.1">
    <property type="nucleotide sequence ID" value="NZ_JACCBG010000001.1"/>
</dbReference>
<protein>
    <recommendedName>
        <fullName evidence="7">ABC3 transporter permease C-terminal domain-containing protein</fullName>
    </recommendedName>
</protein>
<evidence type="ECO:0000256" key="2">
    <source>
        <dbReference type="ARBA" id="ARBA00022475"/>
    </source>
</evidence>
<keyword evidence="2" id="KW-1003">Cell membrane</keyword>
<feature type="domain" description="ABC3 transporter permease C-terminal" evidence="7">
    <location>
        <begin position="886"/>
        <end position="1002"/>
    </location>
</feature>
<feature type="transmembrane region" description="Helical" evidence="6">
    <location>
        <begin position="384"/>
        <end position="407"/>
    </location>
</feature>
<evidence type="ECO:0000256" key="6">
    <source>
        <dbReference type="SAM" id="Phobius"/>
    </source>
</evidence>
<keyword evidence="5 6" id="KW-0472">Membrane</keyword>
<evidence type="ECO:0000259" key="7">
    <source>
        <dbReference type="Pfam" id="PF02687"/>
    </source>
</evidence>
<feature type="transmembrane region" description="Helical" evidence="6">
    <location>
        <begin position="883"/>
        <end position="905"/>
    </location>
</feature>
<feature type="transmembrane region" description="Helical" evidence="6">
    <location>
        <begin position="346"/>
        <end position="372"/>
    </location>
</feature>
<keyword evidence="4 6" id="KW-1133">Transmembrane helix</keyword>
<gene>
    <name evidence="8" type="ORF">BJZ21_000168</name>
</gene>
<reference evidence="8 9" key="1">
    <citation type="submission" date="2020-07" db="EMBL/GenBank/DDBJ databases">
        <title>Sequencing the genomes of 1000 actinobacteria strains.</title>
        <authorList>
            <person name="Klenk H.-P."/>
        </authorList>
    </citation>
    <scope>NUCLEOTIDE SEQUENCE [LARGE SCALE GENOMIC DNA]</scope>
    <source>
        <strain evidence="8 9">DSM 21350</strain>
    </source>
</reference>
<dbReference type="Proteomes" id="UP000535511">
    <property type="component" value="Unassembled WGS sequence"/>
</dbReference>
<feature type="transmembrane region" description="Helical" evidence="6">
    <location>
        <begin position="512"/>
        <end position="531"/>
    </location>
</feature>
<name>A0A7Y9E359_9ACTN</name>
<dbReference type="AlphaFoldDB" id="A0A7Y9E359"/>
<feature type="transmembrane region" description="Helical" evidence="6">
    <location>
        <begin position="427"/>
        <end position="448"/>
    </location>
</feature>
<evidence type="ECO:0000256" key="4">
    <source>
        <dbReference type="ARBA" id="ARBA00022989"/>
    </source>
</evidence>
<organism evidence="8 9">
    <name type="scientific">Nocardioides panaciterrulae</name>
    <dbReference type="NCBI Taxonomy" id="661492"/>
    <lineage>
        <taxon>Bacteria</taxon>
        <taxon>Bacillati</taxon>
        <taxon>Actinomycetota</taxon>
        <taxon>Actinomycetes</taxon>
        <taxon>Propionibacteriales</taxon>
        <taxon>Nocardioidaceae</taxon>
        <taxon>Nocardioides</taxon>
    </lineage>
</organism>
<keyword evidence="9" id="KW-1185">Reference proteome</keyword>
<evidence type="ECO:0000256" key="3">
    <source>
        <dbReference type="ARBA" id="ARBA00022692"/>
    </source>
</evidence>
<accession>A0A7Y9E359</accession>
<keyword evidence="3 6" id="KW-0812">Transmembrane</keyword>
<dbReference type="EMBL" id="JACCBG010000001">
    <property type="protein sequence ID" value="NYD40085.1"/>
    <property type="molecule type" value="Genomic_DNA"/>
</dbReference>
<feature type="transmembrane region" description="Helical" evidence="6">
    <location>
        <begin position="935"/>
        <end position="957"/>
    </location>
</feature>
<evidence type="ECO:0000256" key="5">
    <source>
        <dbReference type="ARBA" id="ARBA00023136"/>
    </source>
</evidence>